<comment type="cofactor">
    <cofactor evidence="1">
        <name>[4Fe-4S] cluster</name>
        <dbReference type="ChEBI" id="CHEBI:49883"/>
    </cofactor>
</comment>
<keyword evidence="5" id="KW-0408">Iron</keyword>
<sequence length="363" mass="41641">MSIDVFTVMAKPVSDKCNLKCSYCFYLGTADQLNHQPSNLMTDEVLRDFTKKYIEQSNTPSVNFVWQGGEPTLAGLDFFQKAIKFQQEFAGEKEISNSLQTNGIALNRQWMKFLKEHNFLVGISIDGTQTAHDKYRISINGSPTYERVKQAIALLNEFKIEYNALCTINSSNWNKGKTVYSNLKQMGVRYMQFIPIVVFDKKNKVAPFTLPQKGFGTFLVDVFNEWAKQDINYTFIMNFESILSSYVNNHPLICFHNKQCGSPLVIESNGEVYSCDHFVTDQFRIGNIETQNFTEMAQSDKHQKFQELRSITKECQRCEYLSLCNGGCPKHSLPDGSNYLCPSYKLLFKHTKEPVKIIINNLL</sequence>
<dbReference type="CDD" id="cd01335">
    <property type="entry name" value="Radical_SAM"/>
    <property type="match status" value="1"/>
</dbReference>
<dbReference type="NCBIfam" id="TIGR04085">
    <property type="entry name" value="rSAM_more_4Fe4S"/>
    <property type="match status" value="1"/>
</dbReference>
<dbReference type="RefSeq" id="WP_012279096.1">
    <property type="nucleotide sequence ID" value="NC_010334.1"/>
</dbReference>
<dbReference type="Pfam" id="PF13186">
    <property type="entry name" value="SPASM"/>
    <property type="match status" value="1"/>
</dbReference>
<dbReference type="Proteomes" id="UP000001317">
    <property type="component" value="Chromosome"/>
</dbReference>
<name>B0TKJ3_SHEHH</name>
<dbReference type="InterPro" id="IPR047207">
    <property type="entry name" value="SPASM_anSME"/>
</dbReference>
<evidence type="ECO:0000313" key="9">
    <source>
        <dbReference type="EMBL" id="ABZ78579.1"/>
    </source>
</evidence>
<dbReference type="SFLD" id="SFLDG01384">
    <property type="entry name" value="thioether_bond_formation_requi"/>
    <property type="match status" value="1"/>
</dbReference>
<dbReference type="EMBL" id="CP000931">
    <property type="protein sequence ID" value="ABZ78579.1"/>
    <property type="molecule type" value="Genomic_DNA"/>
</dbReference>
<accession>B0TKJ3</accession>
<evidence type="ECO:0000256" key="2">
    <source>
        <dbReference type="ARBA" id="ARBA00022485"/>
    </source>
</evidence>
<dbReference type="SFLD" id="SFLDG01067">
    <property type="entry name" value="SPASM/twitch_domain_containing"/>
    <property type="match status" value="1"/>
</dbReference>
<evidence type="ECO:0000256" key="3">
    <source>
        <dbReference type="ARBA" id="ARBA00022691"/>
    </source>
</evidence>
<dbReference type="NCBIfam" id="TIGR03942">
    <property type="entry name" value="sulfatase_rSAM"/>
    <property type="match status" value="1"/>
</dbReference>
<dbReference type="PANTHER" id="PTHR43273">
    <property type="entry name" value="ANAEROBIC SULFATASE-MATURATING ENZYME HOMOLOG ASLB-RELATED"/>
    <property type="match status" value="1"/>
</dbReference>
<dbReference type="SFLD" id="SFLDF00285">
    <property type="entry name" value="anaerobic_Ser-type_sulfatase-m"/>
    <property type="match status" value="1"/>
</dbReference>
<dbReference type="GO" id="GO:0046872">
    <property type="term" value="F:metal ion binding"/>
    <property type="evidence" value="ECO:0007669"/>
    <property type="project" value="UniProtKB-KW"/>
</dbReference>
<keyword evidence="4" id="KW-0479">Metal-binding</keyword>
<dbReference type="AlphaFoldDB" id="B0TKJ3"/>
<evidence type="ECO:0000256" key="4">
    <source>
        <dbReference type="ARBA" id="ARBA00022723"/>
    </source>
</evidence>
<dbReference type="KEGG" id="shl:Shal_4039"/>
<dbReference type="PROSITE" id="PS51918">
    <property type="entry name" value="RADICAL_SAM"/>
    <property type="match status" value="1"/>
</dbReference>
<dbReference type="SUPFAM" id="SSF102114">
    <property type="entry name" value="Radical SAM enzymes"/>
    <property type="match status" value="1"/>
</dbReference>
<protein>
    <submittedName>
        <fullName evidence="9">Radical SAM domain protein</fullName>
    </submittedName>
</protein>
<dbReference type="GO" id="GO:0051539">
    <property type="term" value="F:4 iron, 4 sulfur cluster binding"/>
    <property type="evidence" value="ECO:0007669"/>
    <property type="project" value="UniProtKB-KW"/>
</dbReference>
<reference evidence="9" key="1">
    <citation type="submission" date="2008-01" db="EMBL/GenBank/DDBJ databases">
        <title>Complete sequence of Shewanella halifaxensis HAW-EB4.</title>
        <authorList>
            <consortium name="US DOE Joint Genome Institute"/>
            <person name="Copeland A."/>
            <person name="Lucas S."/>
            <person name="Lapidus A."/>
            <person name="Glavina del Rio T."/>
            <person name="Dalin E."/>
            <person name="Tice H."/>
            <person name="Bruce D."/>
            <person name="Goodwin L."/>
            <person name="Pitluck S."/>
            <person name="Sims D."/>
            <person name="Brettin T."/>
            <person name="Detter J.C."/>
            <person name="Han C."/>
            <person name="Kuske C.R."/>
            <person name="Schmutz J."/>
            <person name="Larimer F."/>
            <person name="Land M."/>
            <person name="Hauser L."/>
            <person name="Kyrpides N."/>
            <person name="Kim E."/>
            <person name="Zhao J.-S."/>
            <person name="Richardson P."/>
        </authorList>
    </citation>
    <scope>NUCLEOTIDE SEQUENCE [LARGE SCALE GENOMIC DNA]</scope>
    <source>
        <strain evidence="9">HAW-EB4</strain>
    </source>
</reference>
<keyword evidence="3" id="KW-0949">S-adenosyl-L-methionine</keyword>
<dbReference type="SFLD" id="SFLDG01386">
    <property type="entry name" value="main_SPASM_domain-containing"/>
    <property type="match status" value="1"/>
</dbReference>
<dbReference type="InterPro" id="IPR023885">
    <property type="entry name" value="4Fe4S-binding_SPASM_dom"/>
</dbReference>
<dbReference type="Gene3D" id="3.20.20.70">
    <property type="entry name" value="Aldolase class I"/>
    <property type="match status" value="1"/>
</dbReference>
<gene>
    <name evidence="9" type="ordered locus">Shal_4039</name>
</gene>
<dbReference type="OrthoDB" id="9782387at2"/>
<dbReference type="SFLD" id="SFLDS00029">
    <property type="entry name" value="Radical_SAM"/>
    <property type="match status" value="1"/>
</dbReference>
<dbReference type="CDD" id="cd21120">
    <property type="entry name" value="SPASM_anSME"/>
    <property type="match status" value="1"/>
</dbReference>
<dbReference type="InterPro" id="IPR058240">
    <property type="entry name" value="rSAM_sf"/>
</dbReference>
<dbReference type="SFLD" id="SFLDG01072">
    <property type="entry name" value="dehydrogenase_like"/>
    <property type="match status" value="1"/>
</dbReference>
<dbReference type="InterPro" id="IPR007197">
    <property type="entry name" value="rSAM"/>
</dbReference>
<dbReference type="InterPro" id="IPR023867">
    <property type="entry name" value="Sulphatase_maturase_rSAM"/>
</dbReference>
<dbReference type="Pfam" id="PF04055">
    <property type="entry name" value="Radical_SAM"/>
    <property type="match status" value="1"/>
</dbReference>
<comment type="similarity">
    <text evidence="7">Belongs to the radical SAM superfamily. Anaerobic sulfatase-maturating enzyme family.</text>
</comment>
<dbReference type="GO" id="GO:0016491">
    <property type="term" value="F:oxidoreductase activity"/>
    <property type="evidence" value="ECO:0007669"/>
    <property type="project" value="InterPro"/>
</dbReference>
<evidence type="ECO:0000256" key="1">
    <source>
        <dbReference type="ARBA" id="ARBA00001966"/>
    </source>
</evidence>
<keyword evidence="10" id="KW-1185">Reference proteome</keyword>
<dbReference type="HOGENOM" id="CLU_009273_10_0_6"/>
<evidence type="ECO:0000313" key="10">
    <source>
        <dbReference type="Proteomes" id="UP000001317"/>
    </source>
</evidence>
<organism evidence="9 10">
    <name type="scientific">Shewanella halifaxensis (strain HAW-EB4)</name>
    <dbReference type="NCBI Taxonomy" id="458817"/>
    <lineage>
        <taxon>Bacteria</taxon>
        <taxon>Pseudomonadati</taxon>
        <taxon>Pseudomonadota</taxon>
        <taxon>Gammaproteobacteria</taxon>
        <taxon>Alteromonadales</taxon>
        <taxon>Shewanellaceae</taxon>
        <taxon>Shewanella</taxon>
    </lineage>
</organism>
<evidence type="ECO:0000256" key="6">
    <source>
        <dbReference type="ARBA" id="ARBA00023014"/>
    </source>
</evidence>
<dbReference type="InterPro" id="IPR013785">
    <property type="entry name" value="Aldolase_TIM"/>
</dbReference>
<dbReference type="InterPro" id="IPR034491">
    <property type="entry name" value="Anaerob_Ser_sulfatase-maturase"/>
</dbReference>
<dbReference type="STRING" id="458817.Shal_4039"/>
<dbReference type="PANTHER" id="PTHR43273:SF3">
    <property type="entry name" value="ANAEROBIC SULFATASE-MATURATING ENZYME HOMOLOG ASLB-RELATED"/>
    <property type="match status" value="1"/>
</dbReference>
<dbReference type="eggNOG" id="COG0641">
    <property type="taxonomic scope" value="Bacteria"/>
</dbReference>
<evidence type="ECO:0000256" key="7">
    <source>
        <dbReference type="ARBA" id="ARBA00023601"/>
    </source>
</evidence>
<proteinExistence type="inferred from homology"/>
<feature type="domain" description="Radical SAM core" evidence="8">
    <location>
        <begin position="3"/>
        <end position="229"/>
    </location>
</feature>
<keyword evidence="2" id="KW-0004">4Fe-4S</keyword>
<keyword evidence="6" id="KW-0411">Iron-sulfur</keyword>
<evidence type="ECO:0000256" key="5">
    <source>
        <dbReference type="ARBA" id="ARBA00023004"/>
    </source>
</evidence>
<evidence type="ECO:0000259" key="8">
    <source>
        <dbReference type="PROSITE" id="PS51918"/>
    </source>
</evidence>